<evidence type="ECO:0000313" key="2">
    <source>
        <dbReference type="Proteomes" id="UP000017842"/>
    </source>
</evidence>
<protein>
    <submittedName>
        <fullName evidence="1">Uncharacterized protein</fullName>
    </submittedName>
</protein>
<dbReference type="Proteomes" id="UP000017842">
    <property type="component" value="Unassembled WGS sequence"/>
</dbReference>
<proteinExistence type="predicted"/>
<dbReference type="STRING" id="1116472.MGMO_167c00270"/>
<dbReference type="AlphaFoldDB" id="V5DJ17"/>
<organism evidence="1 2">
    <name type="scientific">Methyloglobulus morosus KoM1</name>
    <dbReference type="NCBI Taxonomy" id="1116472"/>
    <lineage>
        <taxon>Bacteria</taxon>
        <taxon>Pseudomonadati</taxon>
        <taxon>Pseudomonadota</taxon>
        <taxon>Gammaproteobacteria</taxon>
        <taxon>Methylococcales</taxon>
        <taxon>Methylococcaceae</taxon>
        <taxon>Methyloglobulus</taxon>
    </lineage>
</organism>
<comment type="caution">
    <text evidence="1">The sequence shown here is derived from an EMBL/GenBank/DDBJ whole genome shotgun (WGS) entry which is preliminary data.</text>
</comment>
<accession>V5DJ17</accession>
<sequence length="133" mass="15032">MANGIGHCGKRKKSGMDASPLIQPHLDRLEMADYMPELSELRMIAMAPDRPMDFGTDREYILGCLQEVERSFGLDAFPGIAPEHVSARALIKQLITWWRTLEPTDLNQQNAFGRMPGAIRLIDTYSLWVGEDK</sequence>
<evidence type="ECO:0000313" key="1">
    <source>
        <dbReference type="EMBL" id="ESS67406.1"/>
    </source>
</evidence>
<gene>
    <name evidence="1" type="ORF">MGMO_167c00270</name>
</gene>
<dbReference type="EMBL" id="AYLO01000152">
    <property type="protein sequence ID" value="ESS67406.1"/>
    <property type="molecule type" value="Genomic_DNA"/>
</dbReference>
<reference evidence="1 2" key="1">
    <citation type="journal article" date="2013" name="Genome Announc.">
        <title>Draft Genome Sequence of the Methanotrophic Gammaproteobacterium Methyloglobulus morosus DSM 22980 Strain KoM1.</title>
        <authorList>
            <person name="Poehlein A."/>
            <person name="Deutzmann J.S."/>
            <person name="Daniel R."/>
            <person name="Simeonova D.D."/>
        </authorList>
    </citation>
    <scope>NUCLEOTIDE SEQUENCE [LARGE SCALE GENOMIC DNA]</scope>
    <source>
        <strain evidence="1 2">KoM1</strain>
    </source>
</reference>
<dbReference type="RefSeq" id="WP_023496413.1">
    <property type="nucleotide sequence ID" value="NZ_AYLO01000152.1"/>
</dbReference>
<keyword evidence="2" id="KW-1185">Reference proteome</keyword>
<name>V5DJ17_9GAMM</name>
<dbReference type="eggNOG" id="ENOG5032VYZ">
    <property type="taxonomic scope" value="Bacteria"/>
</dbReference>